<proteinExistence type="predicted"/>
<reference evidence="2 3" key="1">
    <citation type="journal article" date="2016" name="Nat. Commun.">
        <title>Thousands of microbial genomes shed light on interconnected biogeochemical processes in an aquifer system.</title>
        <authorList>
            <person name="Anantharaman K."/>
            <person name="Brown C.T."/>
            <person name="Hug L.A."/>
            <person name="Sharon I."/>
            <person name="Castelle C.J."/>
            <person name="Probst A.J."/>
            <person name="Thomas B.C."/>
            <person name="Singh A."/>
            <person name="Wilkins M.J."/>
            <person name="Karaoz U."/>
            <person name="Brodie E.L."/>
            <person name="Williams K.H."/>
            <person name="Hubbard S.S."/>
            <person name="Banfield J.F."/>
        </authorList>
    </citation>
    <scope>NUCLEOTIDE SEQUENCE [LARGE SCALE GENOMIC DNA]</scope>
</reference>
<evidence type="ECO:0000313" key="3">
    <source>
        <dbReference type="Proteomes" id="UP000176241"/>
    </source>
</evidence>
<dbReference type="EMBL" id="MHIC01000045">
    <property type="protein sequence ID" value="OGY43522.1"/>
    <property type="molecule type" value="Genomic_DNA"/>
</dbReference>
<keyword evidence="1" id="KW-0472">Membrane</keyword>
<protein>
    <recommendedName>
        <fullName evidence="4">DUF192 domain-containing protein</fullName>
    </recommendedName>
</protein>
<dbReference type="InterPro" id="IPR003795">
    <property type="entry name" value="DUF192"/>
</dbReference>
<evidence type="ECO:0000256" key="1">
    <source>
        <dbReference type="SAM" id="Phobius"/>
    </source>
</evidence>
<evidence type="ECO:0000313" key="2">
    <source>
        <dbReference type="EMBL" id="OGY43522.1"/>
    </source>
</evidence>
<dbReference type="STRING" id="1797533.A2731_03780"/>
<dbReference type="PANTHER" id="PTHR37953:SF1">
    <property type="entry name" value="UPF0127 PROTEIN MJ1496"/>
    <property type="match status" value="1"/>
</dbReference>
<dbReference type="PANTHER" id="PTHR37953">
    <property type="entry name" value="UPF0127 PROTEIN MJ1496"/>
    <property type="match status" value="1"/>
</dbReference>
<dbReference type="Pfam" id="PF02643">
    <property type="entry name" value="DUF192"/>
    <property type="match status" value="1"/>
</dbReference>
<dbReference type="AlphaFoldDB" id="A0A1G1XU71"/>
<dbReference type="Proteomes" id="UP000176241">
    <property type="component" value="Unassembled WGS sequence"/>
</dbReference>
<dbReference type="InterPro" id="IPR038695">
    <property type="entry name" value="Saro_0823-like_sf"/>
</dbReference>
<gene>
    <name evidence="2" type="ORF">A2731_03780</name>
</gene>
<evidence type="ECO:0008006" key="4">
    <source>
        <dbReference type="Google" id="ProtNLM"/>
    </source>
</evidence>
<name>A0A1G1XU71_9BACT</name>
<organism evidence="2 3">
    <name type="scientific">Candidatus Buchananbacteria bacterium RIFCSPHIGHO2_01_FULL_39_8</name>
    <dbReference type="NCBI Taxonomy" id="1797533"/>
    <lineage>
        <taxon>Bacteria</taxon>
        <taxon>Candidatus Buchananiibacteriota</taxon>
    </lineage>
</organism>
<sequence>MNRFQSFILIFFFAASILIITFVMKNINSNKKETATVCFSGVCIEAEITKTPAERARGLMDRKSLDDNKGIIFIFEKEGLYRFTMKNTLIPLDIIWLDSNFKIVHLEHAVPCPSQSCKSYPPNKPARYVVEVNSGFTTKNNIKVGDLVAIELPPN</sequence>
<keyword evidence="1" id="KW-1133">Transmembrane helix</keyword>
<accession>A0A1G1XU71</accession>
<dbReference type="Gene3D" id="2.60.120.1140">
    <property type="entry name" value="Protein of unknown function DUF192"/>
    <property type="match status" value="1"/>
</dbReference>
<comment type="caution">
    <text evidence="2">The sequence shown here is derived from an EMBL/GenBank/DDBJ whole genome shotgun (WGS) entry which is preliminary data.</text>
</comment>
<keyword evidence="1" id="KW-0812">Transmembrane</keyword>
<feature type="transmembrane region" description="Helical" evidence="1">
    <location>
        <begin position="6"/>
        <end position="24"/>
    </location>
</feature>